<gene>
    <name evidence="5" type="ORF">KGQ19_32385</name>
</gene>
<dbReference type="PRINTS" id="PR00038">
    <property type="entry name" value="HTHLUXR"/>
</dbReference>
<dbReference type="InterPro" id="IPR016032">
    <property type="entry name" value="Sig_transdc_resp-reg_C-effctor"/>
</dbReference>
<dbReference type="RefSeq" id="WP_212016337.1">
    <property type="nucleotide sequence ID" value="NZ_JAAFYZ010000145.1"/>
</dbReference>
<reference evidence="5 6" key="1">
    <citation type="submission" date="2020-02" db="EMBL/GenBank/DDBJ databases">
        <title>Acidophilic actinobacteria isolated from forest soil.</title>
        <authorList>
            <person name="Golinska P."/>
        </authorList>
    </citation>
    <scope>NUCLEOTIDE SEQUENCE [LARGE SCALE GENOMIC DNA]</scope>
    <source>
        <strain evidence="5 6">NL8</strain>
    </source>
</reference>
<organism evidence="5 6">
    <name type="scientific">Catenulispora pinistramenti</name>
    <dbReference type="NCBI Taxonomy" id="2705254"/>
    <lineage>
        <taxon>Bacteria</taxon>
        <taxon>Bacillati</taxon>
        <taxon>Actinomycetota</taxon>
        <taxon>Actinomycetes</taxon>
        <taxon>Catenulisporales</taxon>
        <taxon>Catenulisporaceae</taxon>
        <taxon>Catenulispora</taxon>
    </lineage>
</organism>
<dbReference type="PROSITE" id="PS50043">
    <property type="entry name" value="HTH_LUXR_2"/>
    <property type="match status" value="1"/>
</dbReference>
<dbReference type="CDD" id="cd06170">
    <property type="entry name" value="LuxR_C_like"/>
    <property type="match status" value="1"/>
</dbReference>
<protein>
    <submittedName>
        <fullName evidence="5">Helix-turn-helix transcriptional regulator</fullName>
    </submittedName>
</protein>
<dbReference type="InterPro" id="IPR000792">
    <property type="entry name" value="Tscrpt_reg_LuxR_C"/>
</dbReference>
<feature type="domain" description="HTH luxR-type" evidence="4">
    <location>
        <begin position="142"/>
        <end position="207"/>
    </location>
</feature>
<dbReference type="Gene3D" id="1.10.10.10">
    <property type="entry name" value="Winged helix-like DNA-binding domain superfamily/Winged helix DNA-binding domain"/>
    <property type="match status" value="1"/>
</dbReference>
<evidence type="ECO:0000313" key="6">
    <source>
        <dbReference type="Proteomes" id="UP000730482"/>
    </source>
</evidence>
<comment type="caution">
    <text evidence="5">The sequence shown here is derived from an EMBL/GenBank/DDBJ whole genome shotgun (WGS) entry which is preliminary data.</text>
</comment>
<dbReference type="EMBL" id="JAAFYZ010000145">
    <property type="protein sequence ID" value="MBS2551577.1"/>
    <property type="molecule type" value="Genomic_DNA"/>
</dbReference>
<dbReference type="PANTHER" id="PTHR44688:SF16">
    <property type="entry name" value="DNA-BINDING TRANSCRIPTIONAL ACTIVATOR DEVR_DOSR"/>
    <property type="match status" value="1"/>
</dbReference>
<name>A0ABS5KZR8_9ACTN</name>
<dbReference type="SUPFAM" id="SSF46894">
    <property type="entry name" value="C-terminal effector domain of the bipartite response regulators"/>
    <property type="match status" value="1"/>
</dbReference>
<evidence type="ECO:0000256" key="1">
    <source>
        <dbReference type="ARBA" id="ARBA00023015"/>
    </source>
</evidence>
<evidence type="ECO:0000256" key="3">
    <source>
        <dbReference type="ARBA" id="ARBA00023163"/>
    </source>
</evidence>
<dbReference type="InterPro" id="IPR036388">
    <property type="entry name" value="WH-like_DNA-bd_sf"/>
</dbReference>
<evidence type="ECO:0000259" key="4">
    <source>
        <dbReference type="PROSITE" id="PS50043"/>
    </source>
</evidence>
<keyword evidence="3" id="KW-0804">Transcription</keyword>
<evidence type="ECO:0000313" key="5">
    <source>
        <dbReference type="EMBL" id="MBS2551577.1"/>
    </source>
</evidence>
<keyword evidence="1" id="KW-0805">Transcription regulation</keyword>
<evidence type="ECO:0000256" key="2">
    <source>
        <dbReference type="ARBA" id="ARBA00023125"/>
    </source>
</evidence>
<keyword evidence="6" id="KW-1185">Reference proteome</keyword>
<dbReference type="Pfam" id="PF00196">
    <property type="entry name" value="GerE"/>
    <property type="match status" value="1"/>
</dbReference>
<proteinExistence type="predicted"/>
<dbReference type="PANTHER" id="PTHR44688">
    <property type="entry name" value="DNA-BINDING TRANSCRIPTIONAL ACTIVATOR DEVR_DOSR"/>
    <property type="match status" value="1"/>
</dbReference>
<dbReference type="SMART" id="SM00421">
    <property type="entry name" value="HTH_LUXR"/>
    <property type="match status" value="1"/>
</dbReference>
<accession>A0ABS5KZR8</accession>
<keyword evidence="2" id="KW-0238">DNA-binding</keyword>
<sequence>MSEVAWLKSLRAGRGVCPLFGADAVVARFAEIVSVKRSERLVMVPESSQRPVLGTLPVPPDVRTRWLGSAPSDHDVRLIAAGSEHRILPALPAKMVIIDRAIVMTPVDPEDPLRGVWQITAKPLVRALVEMYQRLWGQAAEPMRWPAGLSARERAVVTLLAEGCTDQTVAEQLGLSRRTITYTVADLMEKYGARSRFHLALLLAGADAGDLFDTAGVFAGARGNRRILTSPSPEGTGEITALSAGS</sequence>
<dbReference type="Proteomes" id="UP000730482">
    <property type="component" value="Unassembled WGS sequence"/>
</dbReference>